<dbReference type="Proteomes" id="UP001054837">
    <property type="component" value="Unassembled WGS sequence"/>
</dbReference>
<sequence length="146" mass="16557">MATSRVAEDCVWINNFNSAREDHQVEASSIGYLPLPLRRCLAVVVKSMAGRTKNCFSVDEDEAIIHIARTRTNIDAVFSTHDVRTCGLYDSVFSPHLPLYIQVPWEKTKFHTADPPEDDDPRLESGQDPWNYAAQIDWEGDDGYPM</sequence>
<evidence type="ECO:0000313" key="2">
    <source>
        <dbReference type="Proteomes" id="UP001054837"/>
    </source>
</evidence>
<comment type="caution">
    <text evidence="1">The sequence shown here is derived from an EMBL/GenBank/DDBJ whole genome shotgun (WGS) entry which is preliminary data.</text>
</comment>
<keyword evidence="1" id="KW-0347">Helicase</keyword>
<keyword evidence="1" id="KW-0378">Hydrolase</keyword>
<keyword evidence="1" id="KW-0547">Nucleotide-binding</keyword>
<reference evidence="1 2" key="1">
    <citation type="submission" date="2021-06" db="EMBL/GenBank/DDBJ databases">
        <title>Caerostris darwini draft genome.</title>
        <authorList>
            <person name="Kono N."/>
            <person name="Arakawa K."/>
        </authorList>
    </citation>
    <scope>NUCLEOTIDE SEQUENCE [LARGE SCALE GENOMIC DNA]</scope>
</reference>
<accession>A0AAV4QBS2</accession>
<protein>
    <submittedName>
        <fullName evidence="1">ATP-dependent DNA helicase</fullName>
    </submittedName>
</protein>
<dbReference type="AlphaFoldDB" id="A0AAV4QBS2"/>
<name>A0AAV4QBS2_9ARAC</name>
<dbReference type="EMBL" id="BPLQ01004264">
    <property type="protein sequence ID" value="GIY06870.1"/>
    <property type="molecule type" value="Genomic_DNA"/>
</dbReference>
<gene>
    <name evidence="1" type="primary">AVEN_267639_1</name>
    <name evidence="1" type="ORF">CDAR_76911</name>
</gene>
<dbReference type="GO" id="GO:0004386">
    <property type="term" value="F:helicase activity"/>
    <property type="evidence" value="ECO:0007669"/>
    <property type="project" value="UniProtKB-KW"/>
</dbReference>
<evidence type="ECO:0000313" key="1">
    <source>
        <dbReference type="EMBL" id="GIY06870.1"/>
    </source>
</evidence>
<keyword evidence="2" id="KW-1185">Reference proteome</keyword>
<keyword evidence="1" id="KW-0067">ATP-binding</keyword>
<organism evidence="1 2">
    <name type="scientific">Caerostris darwini</name>
    <dbReference type="NCBI Taxonomy" id="1538125"/>
    <lineage>
        <taxon>Eukaryota</taxon>
        <taxon>Metazoa</taxon>
        <taxon>Ecdysozoa</taxon>
        <taxon>Arthropoda</taxon>
        <taxon>Chelicerata</taxon>
        <taxon>Arachnida</taxon>
        <taxon>Araneae</taxon>
        <taxon>Araneomorphae</taxon>
        <taxon>Entelegynae</taxon>
        <taxon>Araneoidea</taxon>
        <taxon>Araneidae</taxon>
        <taxon>Caerostris</taxon>
    </lineage>
</organism>
<proteinExistence type="predicted"/>